<accession>A0A1J4JR00</accession>
<evidence type="ECO:0000256" key="10">
    <source>
        <dbReference type="ARBA" id="ARBA00023136"/>
    </source>
</evidence>
<evidence type="ECO:0000256" key="12">
    <source>
        <dbReference type="SAM" id="Phobius"/>
    </source>
</evidence>
<evidence type="ECO:0000256" key="6">
    <source>
        <dbReference type="ARBA" id="ARBA00022741"/>
    </source>
</evidence>
<feature type="transmembrane region" description="Helical" evidence="12">
    <location>
        <begin position="226"/>
        <end position="245"/>
    </location>
</feature>
<evidence type="ECO:0000256" key="1">
    <source>
        <dbReference type="ARBA" id="ARBA00001593"/>
    </source>
</evidence>
<keyword evidence="6" id="KW-0547">Nucleotide-binding</keyword>
<dbReference type="RefSeq" id="XP_068354306.1">
    <property type="nucleotide sequence ID" value="XM_068508315.1"/>
</dbReference>
<keyword evidence="11" id="KW-0456">Lyase</keyword>
<evidence type="ECO:0000256" key="3">
    <source>
        <dbReference type="ARBA" id="ARBA00012201"/>
    </source>
</evidence>
<feature type="transmembrane region" description="Helical" evidence="12">
    <location>
        <begin position="1136"/>
        <end position="1158"/>
    </location>
</feature>
<dbReference type="SUPFAM" id="SSF55785">
    <property type="entry name" value="PYP-like sensor domain (PAS domain)"/>
    <property type="match status" value="1"/>
</dbReference>
<feature type="transmembrane region" description="Helical" evidence="12">
    <location>
        <begin position="631"/>
        <end position="653"/>
    </location>
</feature>
<dbReference type="Gene3D" id="3.30.450.20">
    <property type="entry name" value="PAS domain"/>
    <property type="match status" value="1"/>
</dbReference>
<evidence type="ECO:0000256" key="5">
    <source>
        <dbReference type="ARBA" id="ARBA00022723"/>
    </source>
</evidence>
<proteinExistence type="predicted"/>
<dbReference type="VEuPathDB" id="TrichDB:TRFO_32106"/>
<sequence length="1568" mass="178717">MASTFAGKEEVSSSSDISRRQKYRGLLKRSNSKIFRDNLFTFLDYLYTMAPSHQLGVQIMRWVHFLQILLMATFPNNIILFPAGKLLSRIFQVLSIISYISPVQTTPLAHIVIEYIVYILFAGFLIFLFVCLKFFLKYTKISNTSIKILSWIFNAYLPYLITFTSSNIGYDLYLIIKHEYYTATVFSFIIGIIELILMVSFQLIFVTPSLTFRPQAVHIISTQISVIYFVFVVFFAFATTFGSLIDGIARLIFMFTSIIPCGFLLYSLYFRAEVWGTRSFHVMTLAFVQTITVMIVVLPTVSYVGKSVNEIELFCFAVLFYLIYYIFPLFLESSAKRDLLILDKISENEEFLENISNRRFLQLLRTGFDSGHKICHTWKLFKMANDKVLRDKTYLIIFARYAAIYPDESTVLHSVNRLIRNVKRHNIEMKYLSFQITNLLQQRERSLSKSIKKACTKIADKTDKCRNQLRMIWEAVICGVTADLENMTTNLKKNEDEITREYSQLCLVYPNNQYVASAYAAYLSDILCKDKEASTYVQIYRRLRSGARTRIERSYYFAIHHIKSLPSDIQHADMNDDSVKQPVNDNKSVASIASMAMGNDAFDLSEDKSQQRYMESMIESVRLPSLRYGPIVLFFSLSVIIPVLSIPLLLLIIRNLSSDTSCIFMMELFTMIRTYLMQITMTSYYYALSKLNVVLPLSTVLNSEGEKTDDDIFFQPVNDARAALNEFNILFSNFSTNGYFSEPYKILFSPINSLSLFATMNESTLINWSYQHISSFYGLTAIELSKKKGYQMSKFPELRTIVENSLTVDLHGNIIVESLLNSHMAMMDGFYSLLLIYVVGIGLATLIVCLSLTAFVFWRLRKEKSMIYKSFKALPKSTVSAIVSRLDAQSGKHNGQETTIPLTMQEENAMRILSISTDNSSRANSKIISIWILIFMAVISMIAGLTIIVLKQKDINDSFPSMNVVIFDLTQVQTTFYNIFLAILRIASAKNQQNNFIPENITELFETTTTLLVKQINHLHRLRFGHFTNTSHGISTIGNAIINLLATTPQYTTRLPKSYNDILNSCSLENELLFIFDLEAEVVNYIQYIEDDFDLNSEKIQLILRFLLTKGNETFLIHGLELIDEAILSTAYHIQVYQIIIPIVVLDVIIVICGILIIPKFISIGEQAQWTMRLLLFCPANVVFQSHKITKILSNDFSMNENEEIEESSHFYESIVSHISDPVIFATTDMKIYSINEAFYDLFKKDIDELRGTHLAKFISSFSSGKELSVRNIIAILDNINKSSTSPSFESDLELSIDGEEYSFRFSLHAINKNGEIQTEIVPIEYISMHTIVLTNLTVQSRYNRQAAEERNYIEKLLAVFMPEPVISRVINKESNICFVVPSISVVMIDIVGFSSYCTNNPSPSKALETLDKIYAEFDKLLTKYDEMMKITSLGDTYMAAGGVFDEVNQPQIHAKQAISFGIDTINLLDLINIEAVSNLKIRVGVNTGGPIIAGVLSIEKPTFELLGPPIAIAMEMEKTGTPMQVHIPQIVYDLVYGSQFVIKEAGLIGFKETLIQSYLVSGYDKDI</sequence>
<evidence type="ECO:0000256" key="4">
    <source>
        <dbReference type="ARBA" id="ARBA00022692"/>
    </source>
</evidence>
<dbReference type="InterPro" id="IPR035965">
    <property type="entry name" value="PAS-like_dom_sf"/>
</dbReference>
<comment type="subcellular location">
    <subcellularLocation>
        <location evidence="2">Membrane</location>
        <topology evidence="2">Multi-pass membrane protein</topology>
    </subcellularLocation>
</comment>
<dbReference type="InterPro" id="IPR001054">
    <property type="entry name" value="A/G_cyclase"/>
</dbReference>
<dbReference type="PROSITE" id="PS50125">
    <property type="entry name" value="GUANYLATE_CYCLASE_2"/>
    <property type="match status" value="1"/>
</dbReference>
<dbReference type="GO" id="GO:0035556">
    <property type="term" value="P:intracellular signal transduction"/>
    <property type="evidence" value="ECO:0007669"/>
    <property type="project" value="InterPro"/>
</dbReference>
<dbReference type="InterPro" id="IPR000014">
    <property type="entry name" value="PAS"/>
</dbReference>
<evidence type="ECO:0000256" key="9">
    <source>
        <dbReference type="ARBA" id="ARBA00022989"/>
    </source>
</evidence>
<dbReference type="Gene3D" id="3.30.70.1230">
    <property type="entry name" value="Nucleotide cyclase"/>
    <property type="match status" value="1"/>
</dbReference>
<evidence type="ECO:0000313" key="15">
    <source>
        <dbReference type="Proteomes" id="UP000179807"/>
    </source>
</evidence>
<keyword evidence="4 12" id="KW-0812">Transmembrane</keyword>
<dbReference type="EMBL" id="MLAK01000925">
    <property type="protein sequence ID" value="OHT01170.1"/>
    <property type="molecule type" value="Genomic_DNA"/>
</dbReference>
<evidence type="ECO:0000256" key="8">
    <source>
        <dbReference type="ARBA" id="ARBA00022842"/>
    </source>
</evidence>
<dbReference type="GO" id="GO:0004016">
    <property type="term" value="F:adenylate cyclase activity"/>
    <property type="evidence" value="ECO:0007669"/>
    <property type="project" value="UniProtKB-EC"/>
</dbReference>
<keyword evidence="8" id="KW-0460">Magnesium</keyword>
<dbReference type="GO" id="GO:0005886">
    <property type="term" value="C:plasma membrane"/>
    <property type="evidence" value="ECO:0007669"/>
    <property type="project" value="TreeGrafter"/>
</dbReference>
<feature type="transmembrane region" description="Helical" evidence="12">
    <location>
        <begin position="311"/>
        <end position="331"/>
    </location>
</feature>
<dbReference type="EC" id="4.6.1.1" evidence="3"/>
<dbReference type="Pfam" id="PF00211">
    <property type="entry name" value="Guanylate_cyc"/>
    <property type="match status" value="1"/>
</dbReference>
<dbReference type="GO" id="GO:0009190">
    <property type="term" value="P:cyclic nucleotide biosynthetic process"/>
    <property type="evidence" value="ECO:0007669"/>
    <property type="project" value="InterPro"/>
</dbReference>
<feature type="transmembrane region" description="Helical" evidence="12">
    <location>
        <begin position="830"/>
        <end position="858"/>
    </location>
</feature>
<feature type="transmembrane region" description="Helical" evidence="12">
    <location>
        <begin position="55"/>
        <end position="74"/>
    </location>
</feature>
<dbReference type="PANTHER" id="PTHR45627:SF12">
    <property type="entry name" value="ADENYLATE CYCLASE TYPE 2"/>
    <property type="match status" value="1"/>
</dbReference>
<dbReference type="GeneID" id="94843019"/>
<keyword evidence="7" id="KW-0067">ATP-binding</keyword>
<keyword evidence="5" id="KW-0479">Metal-binding</keyword>
<organism evidence="14 15">
    <name type="scientific">Tritrichomonas foetus</name>
    <dbReference type="NCBI Taxonomy" id="1144522"/>
    <lineage>
        <taxon>Eukaryota</taxon>
        <taxon>Metamonada</taxon>
        <taxon>Parabasalia</taxon>
        <taxon>Tritrichomonadida</taxon>
        <taxon>Tritrichomonadidae</taxon>
        <taxon>Tritrichomonas</taxon>
    </lineage>
</organism>
<keyword evidence="9 12" id="KW-1133">Transmembrane helix</keyword>
<feature type="transmembrane region" description="Helical" evidence="12">
    <location>
        <begin position="930"/>
        <end position="950"/>
    </location>
</feature>
<feature type="transmembrane region" description="Helical" evidence="12">
    <location>
        <begin position="251"/>
        <end position="270"/>
    </location>
</feature>
<dbReference type="SMART" id="SM00044">
    <property type="entry name" value="CYCc"/>
    <property type="match status" value="1"/>
</dbReference>
<feature type="transmembrane region" description="Helical" evidence="12">
    <location>
        <begin position="148"/>
        <end position="168"/>
    </location>
</feature>
<dbReference type="OrthoDB" id="6127067at2759"/>
<protein>
    <recommendedName>
        <fullName evidence="3">adenylate cyclase</fullName>
        <ecNumber evidence="3">4.6.1.1</ecNumber>
    </recommendedName>
</protein>
<evidence type="ECO:0000256" key="11">
    <source>
        <dbReference type="ARBA" id="ARBA00023239"/>
    </source>
</evidence>
<name>A0A1J4JR00_9EUKA</name>
<dbReference type="GO" id="GO:0007189">
    <property type="term" value="P:adenylate cyclase-activating G protein-coupled receptor signaling pathway"/>
    <property type="evidence" value="ECO:0007669"/>
    <property type="project" value="TreeGrafter"/>
</dbReference>
<dbReference type="Proteomes" id="UP000179807">
    <property type="component" value="Unassembled WGS sequence"/>
</dbReference>
<evidence type="ECO:0000256" key="2">
    <source>
        <dbReference type="ARBA" id="ARBA00004141"/>
    </source>
</evidence>
<dbReference type="GO" id="GO:0046872">
    <property type="term" value="F:metal ion binding"/>
    <property type="evidence" value="ECO:0007669"/>
    <property type="project" value="UniProtKB-KW"/>
</dbReference>
<feature type="transmembrane region" description="Helical" evidence="12">
    <location>
        <begin position="180"/>
        <end position="205"/>
    </location>
</feature>
<comment type="catalytic activity">
    <reaction evidence="1">
        <text>ATP = 3',5'-cyclic AMP + diphosphate</text>
        <dbReference type="Rhea" id="RHEA:15389"/>
        <dbReference type="ChEBI" id="CHEBI:30616"/>
        <dbReference type="ChEBI" id="CHEBI:33019"/>
        <dbReference type="ChEBI" id="CHEBI:58165"/>
        <dbReference type="EC" id="4.6.1.1"/>
    </reaction>
</comment>
<feature type="transmembrane region" description="Helical" evidence="12">
    <location>
        <begin position="282"/>
        <end position="305"/>
    </location>
</feature>
<feature type="domain" description="Guanylate cyclase" evidence="13">
    <location>
        <begin position="1385"/>
        <end position="1518"/>
    </location>
</feature>
<reference evidence="14" key="1">
    <citation type="submission" date="2016-10" db="EMBL/GenBank/DDBJ databases">
        <authorList>
            <person name="Benchimol M."/>
            <person name="Almeida L.G."/>
            <person name="Vasconcelos A.T."/>
            <person name="Perreira-Neves A."/>
            <person name="Rosa I.A."/>
            <person name="Tasca T."/>
            <person name="Bogo M.R."/>
            <person name="de Souza W."/>
        </authorList>
    </citation>
    <scope>NUCLEOTIDE SEQUENCE [LARGE SCALE GENOMIC DNA]</scope>
    <source>
        <strain evidence="14">K</strain>
    </source>
</reference>
<evidence type="ECO:0000313" key="14">
    <source>
        <dbReference type="EMBL" id="OHT01170.1"/>
    </source>
</evidence>
<dbReference type="PANTHER" id="PTHR45627">
    <property type="entry name" value="ADENYLATE CYCLASE TYPE 1"/>
    <property type="match status" value="1"/>
</dbReference>
<keyword evidence="15" id="KW-1185">Reference proteome</keyword>
<dbReference type="SMART" id="SM00091">
    <property type="entry name" value="PAS"/>
    <property type="match status" value="1"/>
</dbReference>
<gene>
    <name evidence="14" type="ORF">TRFO_32106</name>
</gene>
<keyword evidence="10 12" id="KW-0472">Membrane</keyword>
<dbReference type="GO" id="GO:0005524">
    <property type="term" value="F:ATP binding"/>
    <property type="evidence" value="ECO:0007669"/>
    <property type="project" value="UniProtKB-KW"/>
</dbReference>
<evidence type="ECO:0000259" key="13">
    <source>
        <dbReference type="PROSITE" id="PS50125"/>
    </source>
</evidence>
<comment type="caution">
    <text evidence="14">The sequence shown here is derived from an EMBL/GenBank/DDBJ whole genome shotgun (WGS) entry which is preliminary data.</text>
</comment>
<dbReference type="CDD" id="cd07302">
    <property type="entry name" value="CHD"/>
    <property type="match status" value="1"/>
</dbReference>
<feature type="transmembrane region" description="Helical" evidence="12">
    <location>
        <begin position="115"/>
        <end position="136"/>
    </location>
</feature>
<evidence type="ECO:0000256" key="7">
    <source>
        <dbReference type="ARBA" id="ARBA00022840"/>
    </source>
</evidence>
<dbReference type="SUPFAM" id="SSF55073">
    <property type="entry name" value="Nucleotide cyclase"/>
    <property type="match status" value="1"/>
</dbReference>
<dbReference type="InterPro" id="IPR029787">
    <property type="entry name" value="Nucleotide_cyclase"/>
</dbReference>